<dbReference type="AlphaFoldDB" id="A0A2K3Q622"/>
<evidence type="ECO:0000313" key="1">
    <source>
        <dbReference type="EMBL" id="PNY22992.1"/>
    </source>
</evidence>
<name>A0A2K3Q622_9HYPO</name>
<evidence type="ECO:0000313" key="2">
    <source>
        <dbReference type="Proteomes" id="UP000236621"/>
    </source>
</evidence>
<comment type="caution">
    <text evidence="1">The sequence shown here is derived from an EMBL/GenBank/DDBJ whole genome shotgun (WGS) entry which is preliminary data.</text>
</comment>
<protein>
    <submittedName>
        <fullName evidence="1">Uncharacterized protein</fullName>
    </submittedName>
</protein>
<dbReference type="Proteomes" id="UP000236621">
    <property type="component" value="Unassembled WGS sequence"/>
</dbReference>
<organism evidence="1 2">
    <name type="scientific">Tolypocladium capitatum</name>
    <dbReference type="NCBI Taxonomy" id="45235"/>
    <lineage>
        <taxon>Eukaryota</taxon>
        <taxon>Fungi</taxon>
        <taxon>Dikarya</taxon>
        <taxon>Ascomycota</taxon>
        <taxon>Pezizomycotina</taxon>
        <taxon>Sordariomycetes</taxon>
        <taxon>Hypocreomycetidae</taxon>
        <taxon>Hypocreales</taxon>
        <taxon>Ophiocordycipitaceae</taxon>
        <taxon>Tolypocladium</taxon>
    </lineage>
</organism>
<reference evidence="1 2" key="1">
    <citation type="submission" date="2017-08" db="EMBL/GenBank/DDBJ databases">
        <title>Harnessing the power of phylogenomics to disentangle the directionality and signatures of interkingdom host jumping in the parasitic fungal genus Tolypocladium.</title>
        <authorList>
            <person name="Quandt C.A."/>
            <person name="Patterson W."/>
            <person name="Spatafora J.W."/>
        </authorList>
    </citation>
    <scope>NUCLEOTIDE SEQUENCE [LARGE SCALE GENOMIC DNA]</scope>
    <source>
        <strain evidence="1 2">CBS 113982</strain>
    </source>
</reference>
<keyword evidence="2" id="KW-1185">Reference proteome</keyword>
<accession>A0A2K3Q622</accession>
<proteinExistence type="predicted"/>
<dbReference type="EMBL" id="NRSZ01001164">
    <property type="protein sequence ID" value="PNY22992.1"/>
    <property type="molecule type" value="Genomic_DNA"/>
</dbReference>
<sequence length="131" mass="14508">MATANISLGAVLFTPWKTVSQCTIRKACRNKESNPLHPLRHVMGHLEMGACVANGFRKYTTLEIYHLGNMPPWKYTSLEIMACKTPARRWCQGSTASGKQGREATSPASTRSLALIIVDNGIATFPFRRGR</sequence>
<gene>
    <name evidence="1" type="ORF">TCAP_07006</name>
</gene>